<accession>A0ABS7UF62</accession>
<feature type="domain" description="Novel STAND NTPase 5" evidence="1">
    <location>
        <begin position="359"/>
        <end position="495"/>
    </location>
</feature>
<dbReference type="Proteomes" id="UP000780875">
    <property type="component" value="Unassembled WGS sequence"/>
</dbReference>
<dbReference type="SUPFAM" id="SSF52540">
    <property type="entry name" value="P-loop containing nucleoside triphosphate hydrolases"/>
    <property type="match status" value="1"/>
</dbReference>
<evidence type="ECO:0000259" key="1">
    <source>
        <dbReference type="Pfam" id="PF25199"/>
    </source>
</evidence>
<dbReference type="InterPro" id="IPR027417">
    <property type="entry name" value="P-loop_NTPase"/>
</dbReference>
<comment type="caution">
    <text evidence="2">The sequence shown here is derived from an EMBL/GenBank/DDBJ whole genome shotgun (WGS) entry which is preliminary data.</text>
</comment>
<evidence type="ECO:0000313" key="3">
    <source>
        <dbReference type="Proteomes" id="UP000780875"/>
    </source>
</evidence>
<dbReference type="EMBL" id="JAIQZJ010000008">
    <property type="protein sequence ID" value="MBZ5739484.1"/>
    <property type="molecule type" value="Genomic_DNA"/>
</dbReference>
<dbReference type="RefSeq" id="WP_224123851.1">
    <property type="nucleotide sequence ID" value="NZ_JAIQZJ010000008.1"/>
</dbReference>
<keyword evidence="3" id="KW-1185">Reference proteome</keyword>
<sequence>MPVALDEAALKHRLRRAFLAEDAKPIVFVVGAGLSAGAVPSTSQMLAYFQGAVSDDAEDLNDFKREVLQDSPPQYRYQAATQFVLERAGLDALNRTVRLAVLAARTPKLSPELGRRYVRSEADLKTLELDAGGWAIPQGQQALGRILALVPDETRGPVLTTNFDPLLEASISVAGLNPWKVVADTDGAVPPLPRGVSGVIPVVHLHGSWSEGDTLHTSAQLSHDRPRLAGSLRQLLTSCLVVVVGYAGWDDVLTGSLHRLVEEGTVHDLEVLWACHGDTVEMGALPPAGLPGRLQPYVEVNGNTMFPSLEQALRQRLGAPIATSARSREAAQFSGTRLLTPEFFAKQRSREGSAVDALSYFDGRAPSWVDALDRRAPMLSRTRECLDLLLDAEFSHLALLVEGPTGEGKSTALRQIAAELAVDGDSDAYWVEAGAAFPWNELEESTATSRRTWVIVDDADIWAREIRNLVVRLRNDGREDLRLVLASRDTDWLRSTSGERAMLSTADLVHFQFQGISDADAVEIVSAWGVHGTEGLGALSNVPGSDDRARILHAASSGAGGSSLLGALLSVRFGAAFNQHIRELMARLDRMRLPDKGTVLDAYLIVCLAGRFGLPEVLVSHLAAHFHLSESEADRLILRRLGREAAAQRHGEVVVPRHARIADAVISLIPEFRQESLGDLLSEYVFGVTSRAGDGRWNEATVAVAYCSQKIEDKDVAIACALAGQSANGAQLRQVVNSMYVLRKFNELGRATEIATEAWSSIDLFRDHRLALRSFFLEWARVEGLQGHGRNSASLNACAILDLPGADFLGRTEAIYGLNGLAFSFGILPPSDSGLEVQWRGVLAEAALDLGPMRELRDQAERYLGSATRDGYQSVREVRDRRGLLKASIKTAFRGATVGPARRYGRDAESVNQLAQLLDL</sequence>
<name>A0ABS7UF62_9ACTN</name>
<dbReference type="Pfam" id="PF25199">
    <property type="entry name" value="nSTAND_NTPase5"/>
    <property type="match status" value="1"/>
</dbReference>
<dbReference type="Pfam" id="PF13289">
    <property type="entry name" value="SIR2_2"/>
    <property type="match status" value="1"/>
</dbReference>
<evidence type="ECO:0000313" key="2">
    <source>
        <dbReference type="EMBL" id="MBZ5739484.1"/>
    </source>
</evidence>
<dbReference type="InterPro" id="IPR057574">
    <property type="entry name" value="nSTAND_NTPase5_dom"/>
</dbReference>
<gene>
    <name evidence="2" type="ORF">K8U61_15025</name>
</gene>
<protein>
    <submittedName>
        <fullName evidence="2">SIR2 family protein</fullName>
    </submittedName>
</protein>
<organism evidence="2 3">
    <name type="scientific">Nocardioides mangrovi</name>
    <dbReference type="NCBI Taxonomy" id="2874580"/>
    <lineage>
        <taxon>Bacteria</taxon>
        <taxon>Bacillati</taxon>
        <taxon>Actinomycetota</taxon>
        <taxon>Actinomycetes</taxon>
        <taxon>Propionibacteriales</taxon>
        <taxon>Nocardioidaceae</taxon>
        <taxon>Nocardioides</taxon>
    </lineage>
</organism>
<reference evidence="2 3" key="1">
    <citation type="submission" date="2021-09" db="EMBL/GenBank/DDBJ databases">
        <title>Whole genome sequence of Nocardioides sp. GBK3QG-3.</title>
        <authorList>
            <person name="Tuo L."/>
        </authorList>
    </citation>
    <scope>NUCLEOTIDE SEQUENCE [LARGE SCALE GENOMIC DNA]</scope>
    <source>
        <strain evidence="2 3">GBK3QG-3</strain>
    </source>
</reference>
<proteinExistence type="predicted"/>